<reference evidence="2" key="1">
    <citation type="journal article" date="2021" name="Genome Biol. Evol.">
        <title>A High-Quality Reference Genome for a Parasitic Bivalve with Doubly Uniparental Inheritance (Bivalvia: Unionida).</title>
        <authorList>
            <person name="Smith C.H."/>
        </authorList>
    </citation>
    <scope>NUCLEOTIDE SEQUENCE</scope>
    <source>
        <strain evidence="2">CHS0354</strain>
    </source>
</reference>
<protein>
    <submittedName>
        <fullName evidence="2">Uncharacterized protein</fullName>
    </submittedName>
</protein>
<keyword evidence="1" id="KW-1015">Disulfide bond</keyword>
<dbReference type="Pfam" id="PF00090">
    <property type="entry name" value="TSP_1"/>
    <property type="match status" value="1"/>
</dbReference>
<keyword evidence="3" id="KW-1185">Reference proteome</keyword>
<reference evidence="2" key="2">
    <citation type="journal article" date="2021" name="Genome Biol. Evol.">
        <title>Developing a high-quality reference genome for a parasitic bivalve with doubly uniparental inheritance (Bivalvia: Unionida).</title>
        <authorList>
            <person name="Smith C.H."/>
        </authorList>
    </citation>
    <scope>NUCLEOTIDE SEQUENCE</scope>
    <source>
        <strain evidence="2">CHS0354</strain>
        <tissue evidence="2">Mantle</tissue>
    </source>
</reference>
<dbReference type="InterPro" id="IPR036383">
    <property type="entry name" value="TSP1_rpt_sf"/>
</dbReference>
<organism evidence="2 3">
    <name type="scientific">Potamilus streckersoni</name>
    <dbReference type="NCBI Taxonomy" id="2493646"/>
    <lineage>
        <taxon>Eukaryota</taxon>
        <taxon>Metazoa</taxon>
        <taxon>Spiralia</taxon>
        <taxon>Lophotrochozoa</taxon>
        <taxon>Mollusca</taxon>
        <taxon>Bivalvia</taxon>
        <taxon>Autobranchia</taxon>
        <taxon>Heteroconchia</taxon>
        <taxon>Palaeoheterodonta</taxon>
        <taxon>Unionida</taxon>
        <taxon>Unionoidea</taxon>
        <taxon>Unionidae</taxon>
        <taxon>Ambleminae</taxon>
        <taxon>Lampsilini</taxon>
        <taxon>Potamilus</taxon>
    </lineage>
</organism>
<dbReference type="SUPFAM" id="SSF82895">
    <property type="entry name" value="TSP-1 type 1 repeat"/>
    <property type="match status" value="1"/>
</dbReference>
<evidence type="ECO:0000313" key="2">
    <source>
        <dbReference type="EMBL" id="KAK3577377.1"/>
    </source>
</evidence>
<comment type="caution">
    <text evidence="2">The sequence shown here is derived from an EMBL/GenBank/DDBJ whole genome shotgun (WGS) entry which is preliminary data.</text>
</comment>
<name>A0AAE0RPR7_9BIVA</name>
<gene>
    <name evidence="2" type="ORF">CHS0354_008474</name>
</gene>
<dbReference type="InterPro" id="IPR038877">
    <property type="entry name" value="THSD1"/>
</dbReference>
<reference evidence="2" key="3">
    <citation type="submission" date="2023-05" db="EMBL/GenBank/DDBJ databases">
        <authorList>
            <person name="Smith C.H."/>
        </authorList>
    </citation>
    <scope>NUCLEOTIDE SEQUENCE</scope>
    <source>
        <strain evidence="2">CHS0354</strain>
        <tissue evidence="2">Mantle</tissue>
    </source>
</reference>
<evidence type="ECO:0000256" key="1">
    <source>
        <dbReference type="ARBA" id="ARBA00023157"/>
    </source>
</evidence>
<dbReference type="PANTHER" id="PTHR16311:SF3">
    <property type="entry name" value="THROMBOSPONDIN TYPE-1 DOMAIN-CONTAINING PROTEIN 1"/>
    <property type="match status" value="1"/>
</dbReference>
<proteinExistence type="predicted"/>
<dbReference type="GO" id="GO:0071944">
    <property type="term" value="C:cell periphery"/>
    <property type="evidence" value="ECO:0007669"/>
    <property type="project" value="TreeGrafter"/>
</dbReference>
<accession>A0AAE0RPR7</accession>
<evidence type="ECO:0000313" key="3">
    <source>
        <dbReference type="Proteomes" id="UP001195483"/>
    </source>
</evidence>
<dbReference type="FunFam" id="2.20.100.10:FF:000001">
    <property type="entry name" value="semaphorin-5A isoform X1"/>
    <property type="match status" value="1"/>
</dbReference>
<dbReference type="PROSITE" id="PS50092">
    <property type="entry name" value="TSP1"/>
    <property type="match status" value="1"/>
</dbReference>
<sequence length="165" mass="19240">MTILTIGISLVDKVTYHYYVPLLAKFPVHFLRILTGDKFVATESNNNAPNWNAWTTCSKSCDKGSKLRFRKCDNPVPRNNGSTCQGHAMDIADCLLRHCPAERHLDFRLLLYNNESAWNRQTQIYITWTPRFIFLVPNENDRSRQTPRFILLVPNNKNDRRKIDT</sequence>
<dbReference type="Gene3D" id="2.20.100.10">
    <property type="entry name" value="Thrombospondin type-1 (TSP1) repeat"/>
    <property type="match status" value="1"/>
</dbReference>
<dbReference type="EMBL" id="JAEAOA010000557">
    <property type="protein sequence ID" value="KAK3577377.1"/>
    <property type="molecule type" value="Genomic_DNA"/>
</dbReference>
<dbReference type="PANTHER" id="PTHR16311">
    <property type="entry name" value="THROMBOSPONDIN TYPE I DOMAIN-CONTAINING 1"/>
    <property type="match status" value="1"/>
</dbReference>
<dbReference type="Proteomes" id="UP001195483">
    <property type="component" value="Unassembled WGS sequence"/>
</dbReference>
<dbReference type="AlphaFoldDB" id="A0AAE0RPR7"/>
<dbReference type="SMART" id="SM00209">
    <property type="entry name" value="TSP1"/>
    <property type="match status" value="1"/>
</dbReference>
<dbReference type="InterPro" id="IPR000884">
    <property type="entry name" value="TSP1_rpt"/>
</dbReference>